<keyword evidence="3" id="KW-1185">Reference proteome</keyword>
<evidence type="ECO:0000313" key="2">
    <source>
        <dbReference type="EMBL" id="ERK53888.1"/>
    </source>
</evidence>
<evidence type="ECO:0000313" key="3">
    <source>
        <dbReference type="Proteomes" id="UP000017052"/>
    </source>
</evidence>
<dbReference type="SUPFAM" id="SSF56281">
    <property type="entry name" value="Metallo-hydrolase/oxidoreductase"/>
    <property type="match status" value="1"/>
</dbReference>
<dbReference type="Proteomes" id="UP000017052">
    <property type="component" value="Unassembled WGS sequence"/>
</dbReference>
<dbReference type="PANTHER" id="PTHR43546:SF3">
    <property type="entry name" value="UPF0173 METAL-DEPENDENT HYDROLASE MJ1163"/>
    <property type="match status" value="1"/>
</dbReference>
<feature type="domain" description="Metallo-beta-lactamase" evidence="1">
    <location>
        <begin position="11"/>
        <end position="180"/>
    </location>
</feature>
<comment type="caution">
    <text evidence="2">The sequence shown here is derived from an EMBL/GenBank/DDBJ whole genome shotgun (WGS) entry which is preliminary data.</text>
</comment>
<dbReference type="EMBL" id="ACVN02000225">
    <property type="protein sequence ID" value="ERK53888.1"/>
    <property type="molecule type" value="Genomic_DNA"/>
</dbReference>
<reference evidence="2" key="1">
    <citation type="submission" date="2013-08" db="EMBL/GenBank/DDBJ databases">
        <authorList>
            <person name="Durkin A.S."/>
            <person name="Haft D.R."/>
            <person name="McCorrison J."/>
            <person name="Torralba M."/>
            <person name="Gillis M."/>
            <person name="Haft D.H."/>
            <person name="Methe B."/>
            <person name="Sutton G."/>
            <person name="Nelson K.E."/>
        </authorList>
    </citation>
    <scope>NUCLEOTIDE SEQUENCE [LARGE SCALE GENOMIC DNA]</scope>
    <source>
        <strain evidence="2">F0233</strain>
    </source>
</reference>
<dbReference type="PANTHER" id="PTHR43546">
    <property type="entry name" value="UPF0173 METAL-DEPENDENT HYDROLASE MJ1163-RELATED"/>
    <property type="match status" value="1"/>
</dbReference>
<protein>
    <submittedName>
        <fullName evidence="2">Beta-lactamase family protein</fullName>
    </submittedName>
</protein>
<proteinExistence type="predicted"/>
<dbReference type="InterPro" id="IPR036866">
    <property type="entry name" value="RibonucZ/Hydroxyglut_hydro"/>
</dbReference>
<dbReference type="InterPro" id="IPR001279">
    <property type="entry name" value="Metallo-B-lactamas"/>
</dbReference>
<dbReference type="Gene3D" id="3.60.15.10">
    <property type="entry name" value="Ribonuclease Z/Hydroxyacylglutathione hydrolase-like"/>
    <property type="match status" value="1"/>
</dbReference>
<sequence length="220" mass="23362">MPTPIRVTKIHHACLTVDDGSTRLLLDPGRFGPRPDLDGIDAVLITHRHFDHFDPELVEEALGRGVPVWMPGDAFGDLGDSSGAVGDNLHEAVAGATLRIGALTVQVSGSRHAEVHPTIPGPENRAYLIDERVLVTGDEHPAPPGRLTALVTPADAPWLRAADLIRYVRAVRPELVVGVHDGLLNADGLSVARRVVDSLRGEGAARSALLADGEAIDIPE</sequence>
<dbReference type="InterPro" id="IPR050114">
    <property type="entry name" value="UPF0173_UPF0282_UlaG_hydrolase"/>
</dbReference>
<dbReference type="RefSeq" id="WP_021798060.1">
    <property type="nucleotide sequence ID" value="NZ_ACVN02000225.1"/>
</dbReference>
<dbReference type="OrthoDB" id="3190691at2"/>
<dbReference type="GeneID" id="95359577"/>
<dbReference type="AlphaFoldDB" id="U2RK25"/>
<evidence type="ECO:0000259" key="1">
    <source>
        <dbReference type="SMART" id="SM00849"/>
    </source>
</evidence>
<gene>
    <name evidence="2" type="ORF">HMPREF0682_0124</name>
</gene>
<organism evidence="2 3">
    <name type="scientific">Propionibacterium acidifaciens F0233</name>
    <dbReference type="NCBI Taxonomy" id="553198"/>
    <lineage>
        <taxon>Bacteria</taxon>
        <taxon>Bacillati</taxon>
        <taxon>Actinomycetota</taxon>
        <taxon>Actinomycetes</taxon>
        <taxon>Propionibacteriales</taxon>
        <taxon>Propionibacteriaceae</taxon>
        <taxon>Propionibacterium</taxon>
    </lineage>
</organism>
<dbReference type="SMART" id="SM00849">
    <property type="entry name" value="Lactamase_B"/>
    <property type="match status" value="1"/>
</dbReference>
<name>U2RK25_9ACTN</name>
<dbReference type="Pfam" id="PF13483">
    <property type="entry name" value="Lactamase_B_3"/>
    <property type="match status" value="1"/>
</dbReference>
<accession>U2RK25</accession>